<dbReference type="Proteomes" id="UP000823388">
    <property type="component" value="Chromosome 7N"/>
</dbReference>
<organism evidence="1 2">
    <name type="scientific">Panicum virgatum</name>
    <name type="common">Blackwell switchgrass</name>
    <dbReference type="NCBI Taxonomy" id="38727"/>
    <lineage>
        <taxon>Eukaryota</taxon>
        <taxon>Viridiplantae</taxon>
        <taxon>Streptophyta</taxon>
        <taxon>Embryophyta</taxon>
        <taxon>Tracheophyta</taxon>
        <taxon>Spermatophyta</taxon>
        <taxon>Magnoliopsida</taxon>
        <taxon>Liliopsida</taxon>
        <taxon>Poales</taxon>
        <taxon>Poaceae</taxon>
        <taxon>PACMAD clade</taxon>
        <taxon>Panicoideae</taxon>
        <taxon>Panicodae</taxon>
        <taxon>Paniceae</taxon>
        <taxon>Panicinae</taxon>
        <taxon>Panicum</taxon>
        <taxon>Panicum sect. Hiantes</taxon>
    </lineage>
</organism>
<evidence type="ECO:0000313" key="1">
    <source>
        <dbReference type="EMBL" id="KAG2569544.1"/>
    </source>
</evidence>
<gene>
    <name evidence="1" type="ORF">PVAP13_7NG426801</name>
</gene>
<keyword evidence="2" id="KW-1185">Reference proteome</keyword>
<sequence>MGRWLQRGPRRGDREGECGSPYAAPCKGTTIQCMHGEGWLRLHQMHALLLAVVVVPLLDQSCVVSCDSENAQATSCNLPHACHHALAAAIAARRAVVVITGNAEIRMEVETKRMEWQQRISVYQG</sequence>
<accession>A0A8T0QHA7</accession>
<dbReference type="AlphaFoldDB" id="A0A8T0QHA7"/>
<reference evidence="1 2" key="1">
    <citation type="submission" date="2020-05" db="EMBL/GenBank/DDBJ databases">
        <title>WGS assembly of Panicum virgatum.</title>
        <authorList>
            <person name="Lovell J.T."/>
            <person name="Jenkins J."/>
            <person name="Shu S."/>
            <person name="Juenger T.E."/>
            <person name="Schmutz J."/>
        </authorList>
    </citation>
    <scope>NUCLEOTIDE SEQUENCE [LARGE SCALE GENOMIC DNA]</scope>
    <source>
        <strain evidence="2">cv. AP13</strain>
    </source>
</reference>
<comment type="caution">
    <text evidence="1">The sequence shown here is derived from an EMBL/GenBank/DDBJ whole genome shotgun (WGS) entry which is preliminary data.</text>
</comment>
<evidence type="ECO:0000313" key="2">
    <source>
        <dbReference type="Proteomes" id="UP000823388"/>
    </source>
</evidence>
<protein>
    <submittedName>
        <fullName evidence="1">Uncharacterized protein</fullName>
    </submittedName>
</protein>
<dbReference type="EMBL" id="CM029050">
    <property type="protein sequence ID" value="KAG2569544.1"/>
    <property type="molecule type" value="Genomic_DNA"/>
</dbReference>
<proteinExistence type="predicted"/>
<name>A0A8T0QHA7_PANVG</name>